<dbReference type="Pfam" id="PF01475">
    <property type="entry name" value="FUR"/>
    <property type="match status" value="1"/>
</dbReference>
<dbReference type="Gene3D" id="3.30.1490.190">
    <property type="match status" value="1"/>
</dbReference>
<feature type="binding site" evidence="7">
    <location>
        <position position="124"/>
    </location>
    <ligand>
        <name>Zn(2+)</name>
        <dbReference type="ChEBI" id="CHEBI:29105"/>
    </ligand>
</feature>
<evidence type="ECO:0000256" key="3">
    <source>
        <dbReference type="ARBA" id="ARBA00022833"/>
    </source>
</evidence>
<comment type="caution">
    <text evidence="9">The sequence shown here is derived from an EMBL/GenBank/DDBJ whole genome shotgun (WGS) entry which is preliminary data.</text>
</comment>
<dbReference type="GO" id="GO:1900376">
    <property type="term" value="P:regulation of secondary metabolite biosynthetic process"/>
    <property type="evidence" value="ECO:0007669"/>
    <property type="project" value="TreeGrafter"/>
</dbReference>
<dbReference type="GO" id="GO:0003700">
    <property type="term" value="F:DNA-binding transcription factor activity"/>
    <property type="evidence" value="ECO:0007669"/>
    <property type="project" value="InterPro"/>
</dbReference>
<dbReference type="InterPro" id="IPR043135">
    <property type="entry name" value="Fur_C"/>
</dbReference>
<dbReference type="CDD" id="cd07153">
    <property type="entry name" value="Fur_like"/>
    <property type="match status" value="1"/>
</dbReference>
<evidence type="ECO:0000256" key="6">
    <source>
        <dbReference type="ARBA" id="ARBA00023163"/>
    </source>
</evidence>
<keyword evidence="5" id="KW-0238">DNA-binding</keyword>
<name>A0A524RNY0_9CHRO</name>
<reference evidence="9 10" key="1">
    <citation type="journal article" date="2019" name="mSystems">
        <title>Life at home and on the roam: Genomic adaptions reflect the dual lifestyle of an intracellular, facultative symbiont.</title>
        <authorList>
            <person name="Burgsdorf I."/>
        </authorList>
    </citation>
    <scope>NUCLEOTIDE SEQUENCE [LARGE SCALE GENOMIC DNA]</scope>
    <source>
        <strain evidence="9">277cV</strain>
    </source>
</reference>
<evidence type="ECO:0000256" key="1">
    <source>
        <dbReference type="ARBA" id="ARBA00007957"/>
    </source>
</evidence>
<dbReference type="AlphaFoldDB" id="A0A524RNY0"/>
<keyword evidence="2" id="KW-0678">Repressor</keyword>
<dbReference type="InterPro" id="IPR036390">
    <property type="entry name" value="WH_DNA-bd_sf"/>
</dbReference>
<dbReference type="Proteomes" id="UP000317990">
    <property type="component" value="Unassembled WGS sequence"/>
</dbReference>
<dbReference type="GO" id="GO:0008270">
    <property type="term" value="F:zinc ion binding"/>
    <property type="evidence" value="ECO:0007669"/>
    <property type="project" value="TreeGrafter"/>
</dbReference>
<feature type="binding site" evidence="7">
    <location>
        <position position="127"/>
    </location>
    <ligand>
        <name>Zn(2+)</name>
        <dbReference type="ChEBI" id="CHEBI:29105"/>
    </ligand>
</feature>
<keyword evidence="7" id="KW-0479">Metal-binding</keyword>
<dbReference type="Gene3D" id="1.10.10.10">
    <property type="entry name" value="Winged helix-like DNA-binding domain superfamily/Winged helix DNA-binding domain"/>
    <property type="match status" value="1"/>
</dbReference>
<evidence type="ECO:0000313" key="10">
    <source>
        <dbReference type="Proteomes" id="UP000317990"/>
    </source>
</evidence>
<evidence type="ECO:0000256" key="5">
    <source>
        <dbReference type="ARBA" id="ARBA00023125"/>
    </source>
</evidence>
<gene>
    <name evidence="9" type="ORF">ERJ67_06600</name>
</gene>
<dbReference type="GO" id="GO:0000976">
    <property type="term" value="F:transcription cis-regulatory region binding"/>
    <property type="evidence" value="ECO:0007669"/>
    <property type="project" value="TreeGrafter"/>
</dbReference>
<dbReference type="SUPFAM" id="SSF46785">
    <property type="entry name" value="Winged helix' DNA-binding domain"/>
    <property type="match status" value="1"/>
</dbReference>
<evidence type="ECO:0000256" key="7">
    <source>
        <dbReference type="PIRSR" id="PIRSR602481-1"/>
    </source>
</evidence>
<evidence type="ECO:0000256" key="2">
    <source>
        <dbReference type="ARBA" id="ARBA00022491"/>
    </source>
</evidence>
<proteinExistence type="inferred from homology"/>
<comment type="cofactor">
    <cofactor evidence="7">
        <name>Zn(2+)</name>
        <dbReference type="ChEBI" id="CHEBI:29105"/>
    </cofactor>
    <text evidence="7">Binds 1 zinc ion per subunit.</text>
</comment>
<feature type="binding site" evidence="7">
    <location>
        <position position="87"/>
    </location>
    <ligand>
        <name>Zn(2+)</name>
        <dbReference type="ChEBI" id="CHEBI:29105"/>
    </ligand>
</feature>
<evidence type="ECO:0000256" key="4">
    <source>
        <dbReference type="ARBA" id="ARBA00023015"/>
    </source>
</evidence>
<keyword evidence="6" id="KW-0804">Transcription</keyword>
<sequence>MAAQPRPANARQRQLLDELEHCGGEMSGQQLHRALRNGPTAMGLATVYRHLRQLQQQGRVRCRHLPTGEALYAPVEQDRHHVTCVDCGQTRALHHCPIHDLEVSTDQQQDFQLLFHTLEFFGLCTACQAKQQGVNHSSDSPCQ</sequence>
<evidence type="ECO:0000313" key="9">
    <source>
        <dbReference type="EMBL" id="TGG92142.1"/>
    </source>
</evidence>
<dbReference type="InterPro" id="IPR002481">
    <property type="entry name" value="FUR"/>
</dbReference>
<feature type="binding site" evidence="8">
    <location>
        <position position="116"/>
    </location>
    <ligand>
        <name>Fe cation</name>
        <dbReference type="ChEBI" id="CHEBI:24875"/>
    </ligand>
</feature>
<dbReference type="InterPro" id="IPR036388">
    <property type="entry name" value="WH-like_DNA-bd_sf"/>
</dbReference>
<comment type="similarity">
    <text evidence="1">Belongs to the Fur family.</text>
</comment>
<keyword evidence="8" id="KW-0408">Iron</keyword>
<protein>
    <submittedName>
        <fullName evidence="9">Transcriptional repressor</fullName>
    </submittedName>
</protein>
<accession>A0A524RNY0</accession>
<keyword evidence="4" id="KW-0805">Transcription regulation</keyword>
<evidence type="ECO:0000256" key="8">
    <source>
        <dbReference type="PIRSR" id="PIRSR602481-2"/>
    </source>
</evidence>
<feature type="binding site" evidence="7">
    <location>
        <position position="84"/>
    </location>
    <ligand>
        <name>Zn(2+)</name>
        <dbReference type="ChEBI" id="CHEBI:29105"/>
    </ligand>
</feature>
<comment type="cofactor">
    <cofactor evidence="8">
        <name>Mn(2+)</name>
        <dbReference type="ChEBI" id="CHEBI:29035"/>
    </cofactor>
    <cofactor evidence="8">
        <name>Fe(2+)</name>
        <dbReference type="ChEBI" id="CHEBI:29033"/>
    </cofactor>
    <text evidence="8">Binds 1 Mn(2+) or Fe(2+) ion per subunit.</text>
</comment>
<dbReference type="PANTHER" id="PTHR33202:SF19">
    <property type="entry name" value="FERRIC UPTAKE REGULATION PROTEIN"/>
    <property type="match status" value="1"/>
</dbReference>
<dbReference type="PANTHER" id="PTHR33202">
    <property type="entry name" value="ZINC UPTAKE REGULATION PROTEIN"/>
    <property type="match status" value="1"/>
</dbReference>
<dbReference type="EMBL" id="SRMO01000066">
    <property type="protein sequence ID" value="TGG92142.1"/>
    <property type="molecule type" value="Genomic_DNA"/>
</dbReference>
<dbReference type="GO" id="GO:0045892">
    <property type="term" value="P:negative regulation of DNA-templated transcription"/>
    <property type="evidence" value="ECO:0007669"/>
    <property type="project" value="TreeGrafter"/>
</dbReference>
<organism evidence="9 10">
    <name type="scientific">Aphanocapsa feldmannii 277cV</name>
    <dbReference type="NCBI Taxonomy" id="2507553"/>
    <lineage>
        <taxon>Bacteria</taxon>
        <taxon>Bacillati</taxon>
        <taxon>Cyanobacteriota</taxon>
        <taxon>Cyanophyceae</taxon>
        <taxon>Oscillatoriophycideae</taxon>
        <taxon>Chroococcales</taxon>
        <taxon>Microcystaceae</taxon>
        <taxon>Aphanocapsa</taxon>
    </lineage>
</organism>
<keyword evidence="3 7" id="KW-0862">Zinc</keyword>